<feature type="region of interest" description="Disordered" evidence="7">
    <location>
        <begin position="478"/>
        <end position="508"/>
    </location>
</feature>
<dbReference type="InterPro" id="IPR000209">
    <property type="entry name" value="Peptidase_S8/S53_dom"/>
</dbReference>
<dbReference type="InterPro" id="IPR036852">
    <property type="entry name" value="Peptidase_S8/S53_dom_sf"/>
</dbReference>
<evidence type="ECO:0000256" key="6">
    <source>
        <dbReference type="RuleBase" id="RU003355"/>
    </source>
</evidence>
<dbReference type="GeneID" id="14403439"/>
<evidence type="ECO:0000313" key="10">
    <source>
        <dbReference type="Proteomes" id="UP000010878"/>
    </source>
</evidence>
<dbReference type="InterPro" id="IPR023827">
    <property type="entry name" value="Peptidase_S8_Asp-AS"/>
</dbReference>
<evidence type="ECO:0000259" key="8">
    <source>
        <dbReference type="Pfam" id="PF00082"/>
    </source>
</evidence>
<evidence type="ECO:0000256" key="2">
    <source>
        <dbReference type="ARBA" id="ARBA00022670"/>
    </source>
</evidence>
<dbReference type="eggNOG" id="arCOG02087">
    <property type="taxonomic scope" value="Archaea"/>
</dbReference>
<dbReference type="Proteomes" id="UP000010878">
    <property type="component" value="Chromosome"/>
</dbReference>
<name>L0K1E8_9EURY</name>
<feature type="active site" description="Charge relay system" evidence="5">
    <location>
        <position position="408"/>
    </location>
</feature>
<keyword evidence="3 5" id="KW-0378">Hydrolase</keyword>
<keyword evidence="10" id="KW-1185">Reference proteome</keyword>
<proteinExistence type="inferred from homology"/>
<sequence length="1089" mass="114717">MSDHDKSGFERRTVLKGLGAAGVIGGATAGVAARDVTPQDADNPAVDSALADLWADNEMVKVVLRLERLDRAQLQDVGRDEVVSQLQAHAEATQEELHRRAEALDEVRVANTFWLANAIVLKVRTDEIRPDDLASWPSVRWVHRNVDYQLPEPASVTDASTSADDVTYGLDQLNVPEVWDELDVTGAGAEVAVLDTGINADHPDFAAFDSDNWQEFDGDGNPIDSDPFDDNGHGSHVAGTTAGPLEPDGDVPAYGVAPDAELWHGKVLDALGGGTFDQIIAGMEWAVDETTADIIGMSLGGSPSDTVTLEATEHIADAGVILSASNGNNSLSTPGAFYSSFGSQAIDENYDLAEFAVGEWIEPEEFFDDPEEIPDYWADEYVTPTASAAGVDVLSLYPDEYAEISGTSMSQPHKAGAFALMVSASGDLDREWFEETMVDTAWQPEQAPSEDPNAEYGHGVIDALEATQQVALDQSVTGTVTDTDDSPIEGADVTVADPGTSTQTDADGGYDVLAEAGDTTVTAEAFGYEAVSHDVSVPDGGTAEQDFELPAALAAEVVADQPTIIEGGETITTTLHAAHPETVTVSNTGGYGGDLALTVDGEDATLGEPVALDGGIGEVAVSVETDADTSGDVELEHTFDGAGETTSLTTGPTQVVEELIEVAVIDDTEGYGDDWVALLEDELADVYEVEHVDSSEALEDIEAYDAYFVHGLDSDEWYEATAEIGTIYTAQNLGPDTLSPRAELIDDPDSVTTGTNLATWEITEPHEILDDVAEPGDEVEIHTDTWGDGASFGDTDADVYAEAADEANAFAVDEERSDVLLTAIGIGWVGPDELTDDALAIVANAVAYAAAPEDDDWELAPAVVNDEQPGIPSGTGADLVSRLDDQLELDEEIDLLTGAEAVDAAEAGEYTTYVVNSMETDFVEAFDEYTADAETNVVWLDQWGRLEGIAAKADVLGNPETTDDGRGGGPGSNPELEIVADHPIFDGVGDDGDSFQIHDAHHPDRSWFDGYDGDVVGEIHAHQISGGGGVGIDDGKSTVLLSSFATSGDVTGSDYSEDAETVLGNAVKYLVGALDADSDAQSAMLPADD</sequence>
<dbReference type="GO" id="GO:0006508">
    <property type="term" value="P:proteolysis"/>
    <property type="evidence" value="ECO:0007669"/>
    <property type="project" value="UniProtKB-KW"/>
</dbReference>
<dbReference type="PROSITE" id="PS51892">
    <property type="entry name" value="SUBTILASE"/>
    <property type="match status" value="1"/>
</dbReference>
<dbReference type="SUPFAM" id="SSF49464">
    <property type="entry name" value="Carboxypeptidase regulatory domain-like"/>
    <property type="match status" value="1"/>
</dbReference>
<organism evidence="9 10">
    <name type="scientific">Natronococcus occultus SP4</name>
    <dbReference type="NCBI Taxonomy" id="694430"/>
    <lineage>
        <taxon>Archaea</taxon>
        <taxon>Methanobacteriati</taxon>
        <taxon>Methanobacteriota</taxon>
        <taxon>Stenosarchaea group</taxon>
        <taxon>Halobacteria</taxon>
        <taxon>Halobacteriales</taxon>
        <taxon>Natrialbaceae</taxon>
        <taxon>Natronococcus</taxon>
    </lineage>
</organism>
<feature type="active site" description="Charge relay system" evidence="5">
    <location>
        <position position="195"/>
    </location>
</feature>
<dbReference type="PROSITE" id="PS00136">
    <property type="entry name" value="SUBTILASE_ASP"/>
    <property type="match status" value="1"/>
</dbReference>
<dbReference type="STRING" id="694430.Natoc_3052"/>
<comment type="similarity">
    <text evidence="1 5 6">Belongs to the peptidase S8 family.</text>
</comment>
<dbReference type="InterPro" id="IPR006311">
    <property type="entry name" value="TAT_signal"/>
</dbReference>
<dbReference type="Gene3D" id="2.60.40.1120">
    <property type="entry name" value="Carboxypeptidase-like, regulatory domain"/>
    <property type="match status" value="1"/>
</dbReference>
<dbReference type="PANTHER" id="PTHR43806">
    <property type="entry name" value="PEPTIDASE S8"/>
    <property type="match status" value="1"/>
</dbReference>
<dbReference type="PROSITE" id="PS51318">
    <property type="entry name" value="TAT"/>
    <property type="match status" value="1"/>
</dbReference>
<dbReference type="KEGG" id="nou:Natoc_3052"/>
<evidence type="ECO:0000256" key="1">
    <source>
        <dbReference type="ARBA" id="ARBA00011073"/>
    </source>
</evidence>
<evidence type="ECO:0000313" key="9">
    <source>
        <dbReference type="EMBL" id="AGB38796.1"/>
    </source>
</evidence>
<accession>L0K1E8</accession>
<evidence type="ECO:0000256" key="3">
    <source>
        <dbReference type="ARBA" id="ARBA00022801"/>
    </source>
</evidence>
<protein>
    <submittedName>
        <fullName evidence="9">Subtilisin-like serine protease</fullName>
    </submittedName>
</protein>
<keyword evidence="2 5" id="KW-0645">Protease</keyword>
<dbReference type="Gene3D" id="3.40.50.200">
    <property type="entry name" value="Peptidase S8/S53 domain"/>
    <property type="match status" value="1"/>
</dbReference>
<dbReference type="Pfam" id="PF13620">
    <property type="entry name" value="CarboxypepD_reg"/>
    <property type="match status" value="1"/>
</dbReference>
<dbReference type="OrthoDB" id="27270at2157"/>
<dbReference type="InterPro" id="IPR015500">
    <property type="entry name" value="Peptidase_S8_subtilisin-rel"/>
</dbReference>
<keyword evidence="4 5" id="KW-0720">Serine protease</keyword>
<dbReference type="PRINTS" id="PR00723">
    <property type="entry name" value="SUBTILISIN"/>
</dbReference>
<dbReference type="AlphaFoldDB" id="L0K1E8"/>
<dbReference type="PROSITE" id="PS00138">
    <property type="entry name" value="SUBTILASE_SER"/>
    <property type="match status" value="1"/>
</dbReference>
<dbReference type="RefSeq" id="WP_015322235.1">
    <property type="nucleotide sequence ID" value="NC_019974.1"/>
</dbReference>
<dbReference type="GO" id="GO:0004252">
    <property type="term" value="F:serine-type endopeptidase activity"/>
    <property type="evidence" value="ECO:0007669"/>
    <property type="project" value="UniProtKB-UniRule"/>
</dbReference>
<feature type="region of interest" description="Disordered" evidence="7">
    <location>
        <begin position="213"/>
        <end position="246"/>
    </location>
</feature>
<feature type="active site" description="Charge relay system" evidence="5">
    <location>
        <position position="233"/>
    </location>
</feature>
<evidence type="ECO:0000256" key="4">
    <source>
        <dbReference type="ARBA" id="ARBA00022825"/>
    </source>
</evidence>
<dbReference type="InterPro" id="IPR050131">
    <property type="entry name" value="Peptidase_S8_subtilisin-like"/>
</dbReference>
<dbReference type="PANTHER" id="PTHR43806:SF11">
    <property type="entry name" value="CEREVISIN-RELATED"/>
    <property type="match status" value="1"/>
</dbReference>
<gene>
    <name evidence="9" type="ORF">Natoc_3052</name>
</gene>
<dbReference type="SUPFAM" id="SSF52743">
    <property type="entry name" value="Subtilisin-like"/>
    <property type="match status" value="1"/>
</dbReference>
<dbReference type="HOGENOM" id="CLU_284789_0_0_2"/>
<feature type="domain" description="Peptidase S8/S53" evidence="8">
    <location>
        <begin position="186"/>
        <end position="459"/>
    </location>
</feature>
<dbReference type="InterPro" id="IPR023828">
    <property type="entry name" value="Peptidase_S8_Ser-AS"/>
</dbReference>
<reference evidence="9 10" key="1">
    <citation type="submission" date="2012-11" db="EMBL/GenBank/DDBJ databases">
        <title>FINISHED of Natronococcus occultus SP4, DSM 3396.</title>
        <authorList>
            <consortium name="DOE Joint Genome Institute"/>
            <person name="Eisen J."/>
            <person name="Huntemann M."/>
            <person name="Wei C.-L."/>
            <person name="Han J."/>
            <person name="Detter J.C."/>
            <person name="Han C."/>
            <person name="Tapia R."/>
            <person name="Chen A."/>
            <person name="Kyrpides N."/>
            <person name="Mavromatis K."/>
            <person name="Markowitz V."/>
            <person name="Szeto E."/>
            <person name="Ivanova N."/>
            <person name="Mikhailova N."/>
            <person name="Ovchinnikova G."/>
            <person name="Pagani I."/>
            <person name="Pati A."/>
            <person name="Goodwin L."/>
            <person name="Nordberg H.P."/>
            <person name="Cantor M.N."/>
            <person name="Hua S.X."/>
            <person name="Woyke T."/>
            <person name="Eisen J."/>
            <person name="Klenk H.-P."/>
            <person name="Klenk H.-P."/>
        </authorList>
    </citation>
    <scope>NUCLEOTIDE SEQUENCE [LARGE SCALE GENOMIC DNA]</scope>
    <source>
        <strain evidence="9 10">SP4</strain>
    </source>
</reference>
<dbReference type="Pfam" id="PF00082">
    <property type="entry name" value="Peptidase_S8"/>
    <property type="match status" value="1"/>
</dbReference>
<dbReference type="InterPro" id="IPR008969">
    <property type="entry name" value="CarboxyPept-like_regulatory"/>
</dbReference>
<evidence type="ECO:0000256" key="5">
    <source>
        <dbReference type="PROSITE-ProRule" id="PRU01240"/>
    </source>
</evidence>
<dbReference type="eggNOG" id="arCOG00702">
    <property type="taxonomic scope" value="Archaea"/>
</dbReference>
<evidence type="ECO:0000256" key="7">
    <source>
        <dbReference type="SAM" id="MobiDB-lite"/>
    </source>
</evidence>
<dbReference type="EMBL" id="CP003929">
    <property type="protein sequence ID" value="AGB38796.1"/>
    <property type="molecule type" value="Genomic_DNA"/>
</dbReference>